<dbReference type="Pfam" id="PF09481">
    <property type="entry name" value="CRISPR_Cse1"/>
    <property type="match status" value="1"/>
</dbReference>
<evidence type="ECO:0000313" key="1">
    <source>
        <dbReference type="EMBL" id="SMB83543.1"/>
    </source>
</evidence>
<dbReference type="STRING" id="1122938.SAMN05660772_00621"/>
<organism evidence="1 2">
    <name type="scientific">Pasteurella testudinis DSM 23072</name>
    <dbReference type="NCBI Taxonomy" id="1122938"/>
    <lineage>
        <taxon>Bacteria</taxon>
        <taxon>Pseudomonadati</taxon>
        <taxon>Pseudomonadota</taxon>
        <taxon>Gammaproteobacteria</taxon>
        <taxon>Pasteurellales</taxon>
        <taxon>Pasteurellaceae</taxon>
        <taxon>Pasteurella</taxon>
    </lineage>
</organism>
<evidence type="ECO:0000313" key="2">
    <source>
        <dbReference type="Proteomes" id="UP000192408"/>
    </source>
</evidence>
<reference evidence="2" key="1">
    <citation type="submission" date="2017-04" db="EMBL/GenBank/DDBJ databases">
        <authorList>
            <person name="Varghese N."/>
            <person name="Submissions S."/>
        </authorList>
    </citation>
    <scope>NUCLEOTIDE SEQUENCE [LARGE SCALE GENOMIC DNA]</scope>
    <source>
        <strain evidence="2">DSM 23072</strain>
    </source>
</reference>
<accession>A0A1W1UR81</accession>
<protein>
    <submittedName>
        <fullName evidence="1">CRISPR-associated protein, Cse1 family</fullName>
    </submittedName>
</protein>
<dbReference type="AlphaFoldDB" id="A0A1W1UR81"/>
<keyword evidence="2" id="KW-1185">Reference proteome</keyword>
<dbReference type="EMBL" id="FWWV01000013">
    <property type="protein sequence ID" value="SMB83543.1"/>
    <property type="molecule type" value="Genomic_DNA"/>
</dbReference>
<gene>
    <name evidence="1" type="ORF">SAMN05660772_00621</name>
</gene>
<name>A0A1W1UR81_9PAST</name>
<dbReference type="NCBIfam" id="TIGR02547">
    <property type="entry name" value="casA_cse1"/>
    <property type="match status" value="1"/>
</dbReference>
<sequence length="511" mass="57835">MVNTIEDHALHRQSRFNLIDSPWIPVVNRGLVSLQQIFSDPTLPTLGGNAIQQIALIKFFLAIAQSAYTPQNDQDWTDYCLDELGQNCLKYLAHWREHFYLYGEKPFLQVPAIRCAALQDFGAVQPEISTGNTTILTQIQQQKPLSDADKALLLLVLMGFALGGKKTDNTVVLTPDYRGKTKDNGKGTTGKTGSSLGFMGMLHSYYVGSSILETIYLNLLTHEDIQHLKIFNEGVGVAPWEHMPAGEDDDIARKLKDSLMGRLIPLGRFCLLTENGLHYSEGIQHYSHKVEKIADPTVALNLSGKDGKVLWVNPEKRPWRELTALLSFIEQTTFNCIQLSLPARRVKTKCSMFGIWSGGLRVSSNAGEQYVSGLDDFVVSTTFLYKECFQQTWFEQWQKAMGQLDRYASTVYKCVNQFYSEQKLDGAGQAGMATNQFWQLCELQVQNLILACQQVTDDQTCNMEPLNQLYRTFVNYAYQIYDQNTMTQTSRQMEIWAKYRPHFTKISSEGG</sequence>
<proteinExistence type="predicted"/>
<dbReference type="InterPro" id="IPR013381">
    <property type="entry name" value="CRISPR-assoc_prot_Cse1"/>
</dbReference>
<dbReference type="Proteomes" id="UP000192408">
    <property type="component" value="Unassembled WGS sequence"/>
</dbReference>
<dbReference type="RefSeq" id="WP_084256765.1">
    <property type="nucleotide sequence ID" value="NZ_FWWV01000013.1"/>
</dbReference>